<keyword evidence="3" id="KW-1185">Reference proteome</keyword>
<evidence type="ECO:0000256" key="1">
    <source>
        <dbReference type="SAM" id="MobiDB-lite"/>
    </source>
</evidence>
<feature type="region of interest" description="Disordered" evidence="1">
    <location>
        <begin position="83"/>
        <end position="104"/>
    </location>
</feature>
<comment type="caution">
    <text evidence="2">The sequence shown here is derived from an EMBL/GenBank/DDBJ whole genome shotgun (WGS) entry which is preliminary data.</text>
</comment>
<organism evidence="2 3">
    <name type="scientific">Rehmannia glutinosa</name>
    <name type="common">Chinese foxglove</name>
    <dbReference type="NCBI Taxonomy" id="99300"/>
    <lineage>
        <taxon>Eukaryota</taxon>
        <taxon>Viridiplantae</taxon>
        <taxon>Streptophyta</taxon>
        <taxon>Embryophyta</taxon>
        <taxon>Tracheophyta</taxon>
        <taxon>Spermatophyta</taxon>
        <taxon>Magnoliopsida</taxon>
        <taxon>eudicotyledons</taxon>
        <taxon>Gunneridae</taxon>
        <taxon>Pentapetalae</taxon>
        <taxon>asterids</taxon>
        <taxon>lamiids</taxon>
        <taxon>Lamiales</taxon>
        <taxon>Orobanchaceae</taxon>
        <taxon>Rehmannieae</taxon>
        <taxon>Rehmannia</taxon>
    </lineage>
</organism>
<dbReference type="Proteomes" id="UP001318860">
    <property type="component" value="Unassembled WGS sequence"/>
</dbReference>
<feature type="region of interest" description="Disordered" evidence="1">
    <location>
        <begin position="1"/>
        <end position="27"/>
    </location>
</feature>
<sequence length="104" mass="11884">MRGVRSHEIVQQSNPAMEEKLRKSHEKAKKFTVEPIDQSLYVVRSGATNFTVNFAENTCTCKKFQLDHLPYNEVGVVEEYEYRQQESSAQDKNAVGANNWGTTD</sequence>
<evidence type="ECO:0000313" key="3">
    <source>
        <dbReference type="Proteomes" id="UP001318860"/>
    </source>
</evidence>
<evidence type="ECO:0000313" key="2">
    <source>
        <dbReference type="EMBL" id="KAK6127078.1"/>
    </source>
</evidence>
<accession>A0ABR0UX80</accession>
<dbReference type="EMBL" id="JABTTQ020001911">
    <property type="protein sequence ID" value="KAK6127078.1"/>
    <property type="molecule type" value="Genomic_DNA"/>
</dbReference>
<name>A0ABR0UX80_REHGL</name>
<reference evidence="2 3" key="1">
    <citation type="journal article" date="2021" name="Comput. Struct. Biotechnol. J.">
        <title>De novo genome assembly of the potent medicinal plant Rehmannia glutinosa using nanopore technology.</title>
        <authorList>
            <person name="Ma L."/>
            <person name="Dong C."/>
            <person name="Song C."/>
            <person name="Wang X."/>
            <person name="Zheng X."/>
            <person name="Niu Y."/>
            <person name="Chen S."/>
            <person name="Feng W."/>
        </authorList>
    </citation>
    <scope>NUCLEOTIDE SEQUENCE [LARGE SCALE GENOMIC DNA]</scope>
    <source>
        <strain evidence="2">DH-2019</strain>
    </source>
</reference>
<proteinExistence type="predicted"/>
<protein>
    <submittedName>
        <fullName evidence="2">Uncharacterized protein</fullName>
    </submittedName>
</protein>
<gene>
    <name evidence="2" type="ORF">DH2020_039180</name>
</gene>